<dbReference type="InterPro" id="IPR036890">
    <property type="entry name" value="HATPase_C_sf"/>
</dbReference>
<sequence length="283" mass="29887">MLLELDGRHSLLRNDLRLRADGQAALTIDARRLRFASPLDLAAATALAHTHSATGADVALMLSADCAVTSYLQRMDLLERLPGGTRIVGPVPFDERQDCSSTLLEITVLTPETADAVGQRIGHVAKASLGAGVGARVSRSIGELIDNAVSHGSGRCGAFIAAQAYSGKTTGYRRLEVAVCDTGIGVLEHLRRNPEHADAATSAEAMRRALRPGVSGTEDRRGNGLPDLMNHAGRAGPARLVLRSGDGLLRAGRLRSNASAIKGLSTSTRVDGTWAWLRVSFTP</sequence>
<dbReference type="Proteomes" id="UP001592582">
    <property type="component" value="Unassembled WGS sequence"/>
</dbReference>
<reference evidence="1 2" key="1">
    <citation type="submission" date="2024-09" db="EMBL/GenBank/DDBJ databases">
        <authorList>
            <person name="Lee S.D."/>
        </authorList>
    </citation>
    <scope>NUCLEOTIDE SEQUENCE [LARGE SCALE GENOMIC DNA]</scope>
    <source>
        <strain evidence="1 2">N1-1</strain>
    </source>
</reference>
<name>A0ABV6VK81_9ACTN</name>
<organism evidence="1 2">
    <name type="scientific">Streptacidiphilus alkalitolerans</name>
    <dbReference type="NCBI Taxonomy" id="3342712"/>
    <lineage>
        <taxon>Bacteria</taxon>
        <taxon>Bacillati</taxon>
        <taxon>Actinomycetota</taxon>
        <taxon>Actinomycetes</taxon>
        <taxon>Kitasatosporales</taxon>
        <taxon>Streptomycetaceae</taxon>
        <taxon>Streptacidiphilus</taxon>
    </lineage>
</organism>
<protein>
    <submittedName>
        <fullName evidence="1">Uncharacterized protein</fullName>
    </submittedName>
</protein>
<comment type="caution">
    <text evidence="1">The sequence shown here is derived from an EMBL/GenBank/DDBJ whole genome shotgun (WGS) entry which is preliminary data.</text>
</comment>
<gene>
    <name evidence="1" type="ORF">ACEZDG_33305</name>
</gene>
<dbReference type="EMBL" id="JBHEZX010000021">
    <property type="protein sequence ID" value="MFC1414149.1"/>
    <property type="molecule type" value="Genomic_DNA"/>
</dbReference>
<accession>A0ABV6VK81</accession>
<dbReference type="SUPFAM" id="SSF55874">
    <property type="entry name" value="ATPase domain of HSP90 chaperone/DNA topoisomerase II/histidine kinase"/>
    <property type="match status" value="1"/>
</dbReference>
<keyword evidence="2" id="KW-1185">Reference proteome</keyword>
<proteinExistence type="predicted"/>
<evidence type="ECO:0000313" key="2">
    <source>
        <dbReference type="Proteomes" id="UP001592582"/>
    </source>
</evidence>
<evidence type="ECO:0000313" key="1">
    <source>
        <dbReference type="EMBL" id="MFC1414149.1"/>
    </source>
</evidence>